<dbReference type="HOGENOM" id="CLU_2160144_0_0_1"/>
<dbReference type="Proteomes" id="UP000012065">
    <property type="component" value="Unassembled WGS sequence"/>
</dbReference>
<protein>
    <recommendedName>
        <fullName evidence="3">WLM domain-containing protein</fullName>
    </recommendedName>
</protein>
<gene>
    <name evidence="1" type="ORF">BN14_08224</name>
</gene>
<organism evidence="1 2">
    <name type="scientific">Thanatephorus cucumeris (strain AG1-IB / isolate 7/3/14)</name>
    <name type="common">Lettuce bottom rot fungus</name>
    <name type="synonym">Rhizoctonia solani</name>
    <dbReference type="NCBI Taxonomy" id="1108050"/>
    <lineage>
        <taxon>Eukaryota</taxon>
        <taxon>Fungi</taxon>
        <taxon>Dikarya</taxon>
        <taxon>Basidiomycota</taxon>
        <taxon>Agaricomycotina</taxon>
        <taxon>Agaricomycetes</taxon>
        <taxon>Cantharellales</taxon>
        <taxon>Ceratobasidiaceae</taxon>
        <taxon>Rhizoctonia</taxon>
        <taxon>Rhizoctonia solani AG-1</taxon>
    </lineage>
</organism>
<dbReference type="AlphaFoldDB" id="M5CE48"/>
<sequence>MTRFGNLIVTPLRTLYKLPPSSVHIFYDTKGGLIAFNRNGSLFLNLRYYEGWHDELVKGGNVHKALISWYFTLAHEIAHNLVQPHNAEHEYYFSSLAELHMPEFSAMLSRS</sequence>
<dbReference type="PANTHER" id="PTHR47839">
    <property type="entry name" value="DOMAIN PROTEIN, PUTATIVE (AFU_ORTHOLOGUE AFUA_6G04830)-RELATED"/>
    <property type="match status" value="1"/>
</dbReference>
<dbReference type="PANTHER" id="PTHR47839:SF1">
    <property type="entry name" value="DOMAIN PROTEIN, PUTATIVE (AFU_ORTHOLOGUE AFUA_6G04830)-RELATED"/>
    <property type="match status" value="1"/>
</dbReference>
<evidence type="ECO:0000313" key="2">
    <source>
        <dbReference type="Proteomes" id="UP000012065"/>
    </source>
</evidence>
<reference evidence="1 2" key="1">
    <citation type="journal article" date="2013" name="J. Biotechnol.">
        <title>Establishment and interpretation of the genome sequence of the phytopathogenic fungus Rhizoctonia solani AG1-IB isolate 7/3/14.</title>
        <authorList>
            <person name="Wibberg D.W."/>
            <person name="Jelonek L.J."/>
            <person name="Rupp O.R."/>
            <person name="Hennig M.H."/>
            <person name="Eikmeyer F.E."/>
            <person name="Goesmann A.G."/>
            <person name="Hartmann A.H."/>
            <person name="Borriss R.B."/>
            <person name="Grosch R.G."/>
            <person name="Puehler A.P."/>
            <person name="Schlueter A.S."/>
        </authorList>
    </citation>
    <scope>NUCLEOTIDE SEQUENCE [LARGE SCALE GENOMIC DNA]</scope>
    <source>
        <strain evidence="2">AG1-IB / isolate 7/3/14</strain>
    </source>
</reference>
<name>M5CE48_THACB</name>
<evidence type="ECO:0008006" key="3">
    <source>
        <dbReference type="Google" id="ProtNLM"/>
    </source>
</evidence>
<proteinExistence type="predicted"/>
<accession>M5CE48</accession>
<comment type="caution">
    <text evidence="1">The sequence shown here is derived from an EMBL/GenBank/DDBJ whole genome shotgun (WGS) entry which is preliminary data.</text>
</comment>
<dbReference type="EMBL" id="CAOJ01012645">
    <property type="protein sequence ID" value="CCO34132.1"/>
    <property type="molecule type" value="Genomic_DNA"/>
</dbReference>
<evidence type="ECO:0000313" key="1">
    <source>
        <dbReference type="EMBL" id="CCO34132.1"/>
    </source>
</evidence>